<dbReference type="InterPro" id="IPR055129">
    <property type="entry name" value="YEATS_dom"/>
</dbReference>
<evidence type="ECO:0000313" key="8">
    <source>
        <dbReference type="Proteomes" id="UP001153076"/>
    </source>
</evidence>
<evidence type="ECO:0000256" key="5">
    <source>
        <dbReference type="SAM" id="MobiDB-lite"/>
    </source>
</evidence>
<feature type="domain" description="YEATS" evidence="6">
    <location>
        <begin position="21"/>
        <end position="182"/>
    </location>
</feature>
<name>A0A9Q1QBY4_9CARY</name>
<feature type="region of interest" description="Disordered" evidence="5">
    <location>
        <begin position="161"/>
        <end position="182"/>
    </location>
</feature>
<evidence type="ECO:0000256" key="2">
    <source>
        <dbReference type="ARBA" id="ARBA00023163"/>
    </source>
</evidence>
<evidence type="ECO:0000259" key="6">
    <source>
        <dbReference type="PROSITE" id="PS51037"/>
    </source>
</evidence>
<keyword evidence="1" id="KW-0805">Transcription regulation</keyword>
<accession>A0A9Q1QBY4</accession>
<dbReference type="OrthoDB" id="16041at2759"/>
<dbReference type="Gene3D" id="2.60.40.1970">
    <property type="entry name" value="YEATS domain"/>
    <property type="match status" value="1"/>
</dbReference>
<comment type="subcellular location">
    <subcellularLocation>
        <location evidence="4">Nucleus</location>
    </subcellularLocation>
</comment>
<dbReference type="PANTHER" id="PTHR47573:SF1">
    <property type="entry name" value="PROTEIN AF-9 HOMOLOG"/>
    <property type="match status" value="1"/>
</dbReference>
<comment type="caution">
    <text evidence="7">The sequence shown here is derived from an EMBL/GenBank/DDBJ whole genome shotgun (WGS) entry which is preliminary data.</text>
</comment>
<dbReference type="GO" id="GO:0006355">
    <property type="term" value="P:regulation of DNA-templated transcription"/>
    <property type="evidence" value="ECO:0007669"/>
    <property type="project" value="InterPro"/>
</dbReference>
<feature type="compositionally biased region" description="Polar residues" evidence="5">
    <location>
        <begin position="170"/>
        <end position="182"/>
    </location>
</feature>
<keyword evidence="2" id="KW-0804">Transcription</keyword>
<proteinExistence type="predicted"/>
<dbReference type="PANTHER" id="PTHR47573">
    <property type="entry name" value="PROTEIN AF-9 HOMOLOG"/>
    <property type="match status" value="1"/>
</dbReference>
<gene>
    <name evidence="7" type="ORF">Cgig2_024794</name>
</gene>
<protein>
    <recommendedName>
        <fullName evidence="6">YEATS domain-containing protein</fullName>
    </recommendedName>
</protein>
<evidence type="ECO:0000256" key="3">
    <source>
        <dbReference type="ARBA" id="ARBA00023242"/>
    </source>
</evidence>
<dbReference type="PROSITE" id="PS51037">
    <property type="entry name" value="YEATS"/>
    <property type="match status" value="1"/>
</dbReference>
<dbReference type="AlphaFoldDB" id="A0A9Q1QBY4"/>
<keyword evidence="8" id="KW-1185">Reference proteome</keyword>
<organism evidence="7 8">
    <name type="scientific">Carnegiea gigantea</name>
    <dbReference type="NCBI Taxonomy" id="171969"/>
    <lineage>
        <taxon>Eukaryota</taxon>
        <taxon>Viridiplantae</taxon>
        <taxon>Streptophyta</taxon>
        <taxon>Embryophyta</taxon>
        <taxon>Tracheophyta</taxon>
        <taxon>Spermatophyta</taxon>
        <taxon>Magnoliopsida</taxon>
        <taxon>eudicotyledons</taxon>
        <taxon>Gunneridae</taxon>
        <taxon>Pentapetalae</taxon>
        <taxon>Caryophyllales</taxon>
        <taxon>Cactineae</taxon>
        <taxon>Cactaceae</taxon>
        <taxon>Cactoideae</taxon>
        <taxon>Echinocereeae</taxon>
        <taxon>Carnegiea</taxon>
    </lineage>
</organism>
<dbReference type="InterPro" id="IPR038704">
    <property type="entry name" value="YEAST_sf"/>
</dbReference>
<sequence>MLNDTMLSYQLLHCYRESNQVADTLANIGVTQVGNLILYDSPPPSMHNILGEDFIGVAWPRFQSHKLTVYIRGATNEDLGIMIKRPAFQLHSSFNTPTRVIESPPFKLSEAGSGEFEVVIPLSFQSDNHPAINVARPPAGLNLPSPVILINAVEVDNSTCSQGYGEDNPGYQSVGVSQSFAP</sequence>
<reference evidence="7" key="1">
    <citation type="submission" date="2022-04" db="EMBL/GenBank/DDBJ databases">
        <title>Carnegiea gigantea Genome sequencing and assembly v2.</title>
        <authorList>
            <person name="Copetti D."/>
            <person name="Sanderson M.J."/>
            <person name="Burquez A."/>
            <person name="Wojciechowski M.F."/>
        </authorList>
    </citation>
    <scope>NUCLEOTIDE SEQUENCE</scope>
    <source>
        <strain evidence="7">SGP5-SGP5p</strain>
        <tissue evidence="7">Aerial part</tissue>
    </source>
</reference>
<evidence type="ECO:0000256" key="1">
    <source>
        <dbReference type="ARBA" id="ARBA00023015"/>
    </source>
</evidence>
<dbReference type="GO" id="GO:0005634">
    <property type="term" value="C:nucleus"/>
    <property type="evidence" value="ECO:0007669"/>
    <property type="project" value="UniProtKB-SubCell"/>
</dbReference>
<dbReference type="EMBL" id="JAKOGI010000386">
    <property type="protein sequence ID" value="KAJ8435811.1"/>
    <property type="molecule type" value="Genomic_DNA"/>
</dbReference>
<evidence type="ECO:0000256" key="4">
    <source>
        <dbReference type="PROSITE-ProRule" id="PRU00376"/>
    </source>
</evidence>
<keyword evidence="3 4" id="KW-0539">Nucleus</keyword>
<dbReference type="Proteomes" id="UP001153076">
    <property type="component" value="Unassembled WGS sequence"/>
</dbReference>
<dbReference type="Pfam" id="PF03366">
    <property type="entry name" value="YEATS"/>
    <property type="match status" value="1"/>
</dbReference>
<dbReference type="InterPro" id="IPR005033">
    <property type="entry name" value="YEATS"/>
</dbReference>
<evidence type="ECO:0000313" key="7">
    <source>
        <dbReference type="EMBL" id="KAJ8435811.1"/>
    </source>
</evidence>